<name>A0A3D9DYH4_9GAMM</name>
<dbReference type="SUPFAM" id="SSF55729">
    <property type="entry name" value="Acyl-CoA N-acyltransferases (Nat)"/>
    <property type="match status" value="1"/>
</dbReference>
<dbReference type="AlphaFoldDB" id="A0A3D9DYH4"/>
<proteinExistence type="predicted"/>
<dbReference type="InterPro" id="IPR000182">
    <property type="entry name" value="GNAT_dom"/>
</dbReference>
<feature type="region of interest" description="Disordered" evidence="1">
    <location>
        <begin position="1"/>
        <end position="23"/>
    </location>
</feature>
<comment type="caution">
    <text evidence="3">The sequence shown here is derived from an EMBL/GenBank/DDBJ whole genome shotgun (WGS) entry which is preliminary data.</text>
</comment>
<dbReference type="PANTHER" id="PTHR43441">
    <property type="entry name" value="RIBOSOMAL-PROTEIN-SERINE ACETYLTRANSFERASE"/>
    <property type="match status" value="1"/>
</dbReference>
<dbReference type="GO" id="GO:1990189">
    <property type="term" value="F:protein N-terminal-serine acetyltransferase activity"/>
    <property type="evidence" value="ECO:0007669"/>
    <property type="project" value="TreeGrafter"/>
</dbReference>
<dbReference type="InterPro" id="IPR016181">
    <property type="entry name" value="Acyl_CoA_acyltransferase"/>
</dbReference>
<dbReference type="PANTHER" id="PTHR43441:SF2">
    <property type="entry name" value="FAMILY ACETYLTRANSFERASE, PUTATIVE (AFU_ORTHOLOGUE AFUA_7G00850)-RELATED"/>
    <property type="match status" value="1"/>
</dbReference>
<accession>A0A3D9DYH4</accession>
<dbReference type="Pfam" id="PF13302">
    <property type="entry name" value="Acetyltransf_3"/>
    <property type="match status" value="1"/>
</dbReference>
<evidence type="ECO:0000259" key="2">
    <source>
        <dbReference type="PROSITE" id="PS51186"/>
    </source>
</evidence>
<dbReference type="FunFam" id="3.40.630.30:FF:000047">
    <property type="entry name" value="Acetyltransferase, GNAT family"/>
    <property type="match status" value="1"/>
</dbReference>
<dbReference type="Proteomes" id="UP000256334">
    <property type="component" value="Unassembled WGS sequence"/>
</dbReference>
<protein>
    <submittedName>
        <fullName evidence="3">Acetyltransferase (GNAT) family protein</fullName>
    </submittedName>
</protein>
<reference evidence="3 4" key="1">
    <citation type="submission" date="2018-07" db="EMBL/GenBank/DDBJ databases">
        <title>Genomic Encyclopedia of Type Strains, Phase IV (KMG-IV): sequencing the most valuable type-strain genomes for metagenomic binning, comparative biology and taxonomic classification.</title>
        <authorList>
            <person name="Goeker M."/>
        </authorList>
    </citation>
    <scope>NUCLEOTIDE SEQUENCE [LARGE SCALE GENOMIC DNA]</scope>
    <source>
        <strain evidence="3 4">DSM 14324</strain>
    </source>
</reference>
<feature type="domain" description="N-acetyltransferase" evidence="2">
    <location>
        <begin position="48"/>
        <end position="199"/>
    </location>
</feature>
<dbReference type="EMBL" id="QRDJ01000007">
    <property type="protein sequence ID" value="REC95314.1"/>
    <property type="molecule type" value="Genomic_DNA"/>
</dbReference>
<organism evidence="3 4">
    <name type="scientific">Kushneria indalinina DSM 14324</name>
    <dbReference type="NCBI Taxonomy" id="1122140"/>
    <lineage>
        <taxon>Bacteria</taxon>
        <taxon>Pseudomonadati</taxon>
        <taxon>Pseudomonadota</taxon>
        <taxon>Gammaproteobacteria</taxon>
        <taxon>Oceanospirillales</taxon>
        <taxon>Halomonadaceae</taxon>
        <taxon>Kushneria</taxon>
    </lineage>
</organism>
<dbReference type="InterPro" id="IPR051908">
    <property type="entry name" value="Ribosomal_N-acetyltransferase"/>
</dbReference>
<evidence type="ECO:0000256" key="1">
    <source>
        <dbReference type="SAM" id="MobiDB-lite"/>
    </source>
</evidence>
<dbReference type="GO" id="GO:0008999">
    <property type="term" value="F:protein-N-terminal-alanine acetyltransferase activity"/>
    <property type="evidence" value="ECO:0007669"/>
    <property type="project" value="TreeGrafter"/>
</dbReference>
<dbReference type="RefSeq" id="WP_115854373.1">
    <property type="nucleotide sequence ID" value="NZ_QRDJ01000007.1"/>
</dbReference>
<dbReference type="GO" id="GO:0005737">
    <property type="term" value="C:cytoplasm"/>
    <property type="evidence" value="ECO:0007669"/>
    <property type="project" value="TreeGrafter"/>
</dbReference>
<evidence type="ECO:0000313" key="3">
    <source>
        <dbReference type="EMBL" id="REC95314.1"/>
    </source>
</evidence>
<dbReference type="PROSITE" id="PS51186">
    <property type="entry name" value="GNAT"/>
    <property type="match status" value="1"/>
</dbReference>
<dbReference type="OrthoDB" id="5295305at2"/>
<sequence>MTAPTEPETAPVGEWISNWQPPNPFERTPLEGRDCRVEPLNVAAHGEALFDAWQADGASRWIYLGGRPFDDRKSCLRWLEHQAVLRDPMFMALVDQDSDRALGVAAWLNITPEHGTIELGHLSFSTKMAGTRMATEALHLLIDHAFTLGYRRMAWKCDALNAPSRRAARRLGFRFEGLFRQHRVVQGRNRDTSWFALLDHEWPAIACAHRQWLAPDNFDAQGRQQQALSRLTARVLQEE</sequence>
<keyword evidence="3" id="KW-0808">Transferase</keyword>
<dbReference type="Gene3D" id="3.40.630.30">
    <property type="match status" value="1"/>
</dbReference>
<keyword evidence="4" id="KW-1185">Reference proteome</keyword>
<evidence type="ECO:0000313" key="4">
    <source>
        <dbReference type="Proteomes" id="UP000256334"/>
    </source>
</evidence>
<gene>
    <name evidence="3" type="ORF">C8D72_2150</name>
</gene>